<evidence type="ECO:0000313" key="6">
    <source>
        <dbReference type="EMBL" id="AAO39564.1"/>
    </source>
</evidence>
<feature type="non-terminal residue" evidence="6">
    <location>
        <position position="1"/>
    </location>
</feature>
<dbReference type="InterPro" id="IPR000741">
    <property type="entry name" value="FBA_I"/>
</dbReference>
<dbReference type="OrthoDB" id="36455at2759"/>
<comment type="pathway">
    <text evidence="1">Carbohydrate degradation; glycolysis; D-glyceraldehyde 3-phosphate and glycerone phosphate from D-glucose: step 4/4.</text>
</comment>
<dbReference type="UniPathway" id="UPA00109">
    <property type="reaction ID" value="UER00183"/>
</dbReference>
<evidence type="ECO:0000256" key="3">
    <source>
        <dbReference type="ARBA" id="ARBA00013068"/>
    </source>
</evidence>
<evidence type="ECO:0000256" key="5">
    <source>
        <dbReference type="ARBA" id="ARBA00023239"/>
    </source>
</evidence>
<dbReference type="AGR" id="FB:FBgn0000064"/>
<dbReference type="EC" id="4.1.2.13" evidence="3"/>
<dbReference type="AlphaFoldDB" id="Q86NZ4"/>
<evidence type="ECO:0000313" key="7">
    <source>
        <dbReference type="FlyBase" id="FBgn0000064"/>
    </source>
</evidence>
<sequence>VTFLSGGQSEEEATVNLSAINNVPLIRPWALTFSYGRALQASVLRAWAGKKENIAAGQNELLKRAKVSPWIVVSMHD</sequence>
<accession>Q86NZ4</accession>
<dbReference type="ExpressionAtlas" id="Q86NZ4">
    <property type="expression patterns" value="baseline and differential"/>
</dbReference>
<keyword evidence="4" id="KW-0324">Glycolysis</keyword>
<proteinExistence type="evidence at transcript level"/>
<keyword evidence="5" id="KW-0456">Lyase</keyword>
<dbReference type="SUPFAM" id="SSF51569">
    <property type="entry name" value="Aldolase"/>
    <property type="match status" value="1"/>
</dbReference>
<evidence type="ECO:0000256" key="1">
    <source>
        <dbReference type="ARBA" id="ARBA00004714"/>
    </source>
</evidence>
<reference evidence="6" key="1">
    <citation type="submission" date="2003-02" db="EMBL/GenBank/DDBJ databases">
        <authorList>
            <person name="Stapleton M."/>
            <person name="Brokstein P."/>
            <person name="Hong L."/>
            <person name="Agbayani A."/>
            <person name="Carlson J."/>
            <person name="Champe M."/>
            <person name="Chavez C."/>
            <person name="Dorsett V."/>
            <person name="Dresnek D."/>
            <person name="Farfan D."/>
            <person name="Frise E."/>
            <person name="George R."/>
            <person name="Gonzalez M."/>
            <person name="Guarin H."/>
            <person name="Kronmiller B."/>
            <person name="Li P."/>
            <person name="Liao G."/>
            <person name="Miranda A."/>
            <person name="Mungall C.J."/>
            <person name="Nunoo J."/>
            <person name="Pacleb J."/>
            <person name="Paragas V."/>
            <person name="Park S."/>
            <person name="Patel S."/>
            <person name="Phouanenavong S."/>
            <person name="Wan K."/>
            <person name="Yu C."/>
            <person name="Lewis S.E."/>
            <person name="Rubin G.M."/>
            <person name="Celniker S."/>
        </authorList>
    </citation>
    <scope>NUCLEOTIDE SEQUENCE</scope>
    <source>
        <strain evidence="6">Berkeley</strain>
    </source>
</reference>
<dbReference type="PANTHER" id="PTHR11627">
    <property type="entry name" value="FRUCTOSE-BISPHOSPHATE ALDOLASE"/>
    <property type="match status" value="1"/>
</dbReference>
<evidence type="ECO:0000256" key="2">
    <source>
        <dbReference type="ARBA" id="ARBA00010387"/>
    </source>
</evidence>
<dbReference type="GO" id="GO:0006096">
    <property type="term" value="P:glycolytic process"/>
    <property type="evidence" value="ECO:0007669"/>
    <property type="project" value="UniProtKB-UniPathway"/>
</dbReference>
<dbReference type="EMBL" id="BT003560">
    <property type="protein sequence ID" value="AAO39564.1"/>
    <property type="molecule type" value="mRNA"/>
</dbReference>
<dbReference type="Gene3D" id="3.20.20.70">
    <property type="entry name" value="Aldolase class I"/>
    <property type="match status" value="1"/>
</dbReference>
<dbReference type="VEuPathDB" id="VectorBase:FBgn0000064"/>
<comment type="similarity">
    <text evidence="2">Belongs to the class I fructose-bisphosphate aldolase family.</text>
</comment>
<name>Q86NZ4_DROME</name>
<protein>
    <recommendedName>
        <fullName evidence="3">fructose-bisphosphate aldolase</fullName>
        <ecNumber evidence="3">4.1.2.13</ecNumber>
    </recommendedName>
</protein>
<dbReference type="PeptideAtlas" id="Q86NZ4"/>
<dbReference type="InterPro" id="IPR013785">
    <property type="entry name" value="Aldolase_TIM"/>
</dbReference>
<gene>
    <name evidence="7" type="primary">Aldo</name>
    <name evidence="7" type="synonym">Ald</name>
    <name evidence="7" type="synonym">Ald1</name>
    <name evidence="7" type="ORF">CG6058</name>
</gene>
<dbReference type="GO" id="GO:0004332">
    <property type="term" value="F:fructose-bisphosphate aldolase activity"/>
    <property type="evidence" value="ECO:0007669"/>
    <property type="project" value="UniProtKB-EC"/>
</dbReference>
<evidence type="ECO:0000256" key="4">
    <source>
        <dbReference type="ARBA" id="ARBA00023152"/>
    </source>
</evidence>
<dbReference type="FlyBase" id="FBgn0000064">
    <property type="gene designation" value="Aldo"/>
</dbReference>
<dbReference type="Pfam" id="PF00274">
    <property type="entry name" value="Glycolytic"/>
    <property type="match status" value="1"/>
</dbReference>
<organism evidence="6">
    <name type="scientific">Drosophila melanogaster</name>
    <name type="common">Fruit fly</name>
    <dbReference type="NCBI Taxonomy" id="7227"/>
    <lineage>
        <taxon>Eukaryota</taxon>
        <taxon>Metazoa</taxon>
        <taxon>Ecdysozoa</taxon>
        <taxon>Arthropoda</taxon>
        <taxon>Hexapoda</taxon>
        <taxon>Insecta</taxon>
        <taxon>Pterygota</taxon>
        <taxon>Neoptera</taxon>
        <taxon>Endopterygota</taxon>
        <taxon>Diptera</taxon>
        <taxon>Brachycera</taxon>
        <taxon>Muscomorpha</taxon>
        <taxon>Ephydroidea</taxon>
        <taxon>Drosophilidae</taxon>
        <taxon>Drosophila</taxon>
        <taxon>Sophophora</taxon>
    </lineage>
</organism>